<dbReference type="Proteomes" id="UP000271098">
    <property type="component" value="Unassembled WGS sequence"/>
</dbReference>
<protein>
    <submittedName>
        <fullName evidence="3">AGC-kinase C-terminal domain-containing protein</fullName>
    </submittedName>
</protein>
<organism evidence="3">
    <name type="scientific">Gongylonema pulchrum</name>
    <dbReference type="NCBI Taxonomy" id="637853"/>
    <lineage>
        <taxon>Eukaryota</taxon>
        <taxon>Metazoa</taxon>
        <taxon>Ecdysozoa</taxon>
        <taxon>Nematoda</taxon>
        <taxon>Chromadorea</taxon>
        <taxon>Rhabditida</taxon>
        <taxon>Spirurina</taxon>
        <taxon>Spiruromorpha</taxon>
        <taxon>Spiruroidea</taxon>
        <taxon>Gongylonematidae</taxon>
        <taxon>Gongylonema</taxon>
    </lineage>
</organism>
<evidence type="ECO:0000313" key="1">
    <source>
        <dbReference type="EMBL" id="VDN33857.1"/>
    </source>
</evidence>
<accession>A0A183EEQ1</accession>
<sequence>MLNDVCLQRHSRAISPFTDPVGKRLITTVDRSRDMPKRYFDALAGQSLGKRSDNELYESFSIPTDPQFYDI</sequence>
<proteinExistence type="predicted"/>
<dbReference type="AlphaFoldDB" id="A0A183EEQ1"/>
<evidence type="ECO:0000313" key="2">
    <source>
        <dbReference type="Proteomes" id="UP000271098"/>
    </source>
</evidence>
<gene>
    <name evidence="1" type="ORF">GPUH_LOCUS19442</name>
</gene>
<reference evidence="3" key="1">
    <citation type="submission" date="2016-06" db="UniProtKB">
        <authorList>
            <consortium name="WormBaseParasite"/>
        </authorList>
    </citation>
    <scope>IDENTIFICATION</scope>
</reference>
<keyword evidence="2" id="KW-1185">Reference proteome</keyword>
<name>A0A183EEQ1_9BILA</name>
<dbReference type="EMBL" id="UYRT01088533">
    <property type="protein sequence ID" value="VDN33857.1"/>
    <property type="molecule type" value="Genomic_DNA"/>
</dbReference>
<evidence type="ECO:0000313" key="3">
    <source>
        <dbReference type="WBParaSite" id="GPUH_0001946701-mRNA-1"/>
    </source>
</evidence>
<dbReference type="WBParaSite" id="GPUH_0001946701-mRNA-1">
    <property type="protein sequence ID" value="GPUH_0001946701-mRNA-1"/>
    <property type="gene ID" value="GPUH_0001946701"/>
</dbReference>
<reference evidence="1 2" key="2">
    <citation type="submission" date="2018-11" db="EMBL/GenBank/DDBJ databases">
        <authorList>
            <consortium name="Pathogen Informatics"/>
        </authorList>
    </citation>
    <scope>NUCLEOTIDE SEQUENCE [LARGE SCALE GENOMIC DNA]</scope>
</reference>
<dbReference type="OrthoDB" id="5805700at2759"/>